<protein>
    <submittedName>
        <fullName evidence="1">Uncharacterized protein</fullName>
    </submittedName>
</protein>
<proteinExistence type="predicted"/>
<dbReference type="Proteomes" id="UP000252519">
    <property type="component" value="Unassembled WGS sequence"/>
</dbReference>
<sequence length="92" mass="10119">MTEQSLPNCHFVDPDKVIKHLLNGSDALNQLNSSDITELFQKSNDGAKVLVSSSWLTRSIQSSPNFAEQEGALAKFILVRNAIVRHGLCPLL</sequence>
<gene>
    <name evidence="1" type="ORF">ANCCAN_08643</name>
</gene>
<evidence type="ECO:0000313" key="2">
    <source>
        <dbReference type="Proteomes" id="UP000252519"/>
    </source>
</evidence>
<dbReference type="AlphaFoldDB" id="A0A368GLT5"/>
<evidence type="ECO:0000313" key="1">
    <source>
        <dbReference type="EMBL" id="RCN45342.1"/>
    </source>
</evidence>
<name>A0A368GLT5_ANCCA</name>
<accession>A0A368GLT5</accession>
<organism evidence="1 2">
    <name type="scientific">Ancylostoma caninum</name>
    <name type="common">Dog hookworm</name>
    <dbReference type="NCBI Taxonomy" id="29170"/>
    <lineage>
        <taxon>Eukaryota</taxon>
        <taxon>Metazoa</taxon>
        <taxon>Ecdysozoa</taxon>
        <taxon>Nematoda</taxon>
        <taxon>Chromadorea</taxon>
        <taxon>Rhabditida</taxon>
        <taxon>Rhabditina</taxon>
        <taxon>Rhabditomorpha</taxon>
        <taxon>Strongyloidea</taxon>
        <taxon>Ancylostomatidae</taxon>
        <taxon>Ancylostomatinae</taxon>
        <taxon>Ancylostoma</taxon>
    </lineage>
</organism>
<keyword evidence="2" id="KW-1185">Reference proteome</keyword>
<comment type="caution">
    <text evidence="1">The sequence shown here is derived from an EMBL/GenBank/DDBJ whole genome shotgun (WGS) entry which is preliminary data.</text>
</comment>
<reference evidence="1 2" key="1">
    <citation type="submission" date="2014-10" db="EMBL/GenBank/DDBJ databases">
        <title>Draft genome of the hookworm Ancylostoma caninum.</title>
        <authorList>
            <person name="Mitreva M."/>
        </authorList>
    </citation>
    <scope>NUCLEOTIDE SEQUENCE [LARGE SCALE GENOMIC DNA]</scope>
    <source>
        <strain evidence="1 2">Baltimore</strain>
    </source>
</reference>
<dbReference type="EMBL" id="JOJR01000104">
    <property type="protein sequence ID" value="RCN45342.1"/>
    <property type="molecule type" value="Genomic_DNA"/>
</dbReference>
<dbReference type="OrthoDB" id="5875037at2759"/>